<evidence type="ECO:0000256" key="4">
    <source>
        <dbReference type="ARBA" id="ARBA00023136"/>
    </source>
</evidence>
<feature type="transmembrane region" description="Helical" evidence="5">
    <location>
        <begin position="222"/>
        <end position="243"/>
    </location>
</feature>
<feature type="transmembrane region" description="Helical" evidence="5">
    <location>
        <begin position="255"/>
        <end position="273"/>
    </location>
</feature>
<dbReference type="Proteomes" id="UP000004946">
    <property type="component" value="Chromosome"/>
</dbReference>
<keyword evidence="4 5" id="KW-0472">Membrane</keyword>
<sequence length="276" mass="30903">MNPRNEKIYRDAWQGRVSQGRRISQDRRVSQIRRGIIRQSSIMRWNFLRHRFLFTSYTILQAMFALAIIFGLTLMLDMKGNSAVASVNSGVWQLCLITIGCNLAPQTMAGSISEGFMDYQRNLPVSRVGILLSDWIIWVVVVAPGTAVAILAGWARFDLAPHNIGLLALALIASMFSCLAFGYMVALWFSQDVVTILGQAIMFLAMLFSPILYPASRLPHQIIVFHNCLPFVPMHRIIMALAFPWTGSVCWTDAAVVLAWFVACLAVCLGGLYKRK</sequence>
<gene>
    <name evidence="7" type="ORF">HMPREF0620_1377</name>
</gene>
<evidence type="ECO:0000313" key="8">
    <source>
        <dbReference type="Proteomes" id="UP000004946"/>
    </source>
</evidence>
<dbReference type="AlphaFoldDB" id="E6K2Y8"/>
<organism evidence="7 8">
    <name type="scientific">Parascardovia denticolens DSM 10105 = JCM 12538</name>
    <dbReference type="NCBI Taxonomy" id="864564"/>
    <lineage>
        <taxon>Bacteria</taxon>
        <taxon>Bacillati</taxon>
        <taxon>Actinomycetota</taxon>
        <taxon>Actinomycetes</taxon>
        <taxon>Bifidobacteriales</taxon>
        <taxon>Bifidobacteriaceae</taxon>
        <taxon>Parascardovia</taxon>
    </lineage>
</organism>
<evidence type="ECO:0000256" key="1">
    <source>
        <dbReference type="ARBA" id="ARBA00004141"/>
    </source>
</evidence>
<comment type="subcellular location">
    <subcellularLocation>
        <location evidence="1">Membrane</location>
        <topology evidence="1">Multi-pass membrane protein</topology>
    </subcellularLocation>
</comment>
<protein>
    <submittedName>
        <fullName evidence="7">ABC-2 type transporter</fullName>
    </submittedName>
</protein>
<dbReference type="Pfam" id="PF01061">
    <property type="entry name" value="ABC2_membrane"/>
    <property type="match status" value="1"/>
</dbReference>
<keyword evidence="8" id="KW-1185">Reference proteome</keyword>
<name>E6K2Y8_PARDN</name>
<evidence type="ECO:0000256" key="3">
    <source>
        <dbReference type="ARBA" id="ARBA00022989"/>
    </source>
</evidence>
<dbReference type="eggNOG" id="COG1511">
    <property type="taxonomic scope" value="Bacteria"/>
</dbReference>
<evidence type="ECO:0000259" key="6">
    <source>
        <dbReference type="Pfam" id="PF01061"/>
    </source>
</evidence>
<proteinExistence type="predicted"/>
<dbReference type="PANTHER" id="PTHR43229:SF2">
    <property type="entry name" value="NODULATION PROTEIN J"/>
    <property type="match status" value="1"/>
</dbReference>
<dbReference type="HOGENOM" id="CLU_076523_0_0_11"/>
<reference evidence="7 8" key="1">
    <citation type="submission" date="2010-12" db="EMBL/GenBank/DDBJ databases">
        <authorList>
            <person name="Muzny D."/>
            <person name="Qin X."/>
            <person name="Buhay C."/>
            <person name="Dugan-Rocha S."/>
            <person name="Ding Y."/>
            <person name="Chen G."/>
            <person name="Hawes A."/>
            <person name="Holder M."/>
            <person name="Jhangiani S."/>
            <person name="Johnson A."/>
            <person name="Khan Z."/>
            <person name="Li Z."/>
            <person name="Liu W."/>
            <person name="Liu X."/>
            <person name="Perez L."/>
            <person name="Shen H."/>
            <person name="Wang Q."/>
            <person name="Watt J."/>
            <person name="Xi L."/>
            <person name="Xin Y."/>
            <person name="Zhou J."/>
            <person name="Deng J."/>
            <person name="Jiang H."/>
            <person name="Liu Y."/>
            <person name="Qu J."/>
            <person name="Song X.-Z."/>
            <person name="Zhang L."/>
            <person name="Villasana D."/>
            <person name="Johnson A."/>
            <person name="Liu J."/>
            <person name="Liyanage D."/>
            <person name="Lorensuhewa L."/>
            <person name="Robinson T."/>
            <person name="Song A."/>
            <person name="Song B.-B."/>
            <person name="Dinh H."/>
            <person name="Thornton R."/>
            <person name="Coyle M."/>
            <person name="Francisco L."/>
            <person name="Jackson L."/>
            <person name="Javaid M."/>
            <person name="Korchina V."/>
            <person name="Kovar C."/>
            <person name="Mata R."/>
            <person name="Mathew T."/>
            <person name="Ngo R."/>
            <person name="Nguyen L."/>
            <person name="Nguyen N."/>
            <person name="Okwuonu G."/>
            <person name="Ongeri F."/>
            <person name="Pham C."/>
            <person name="Simmons D."/>
            <person name="Wilczek-Boney K."/>
            <person name="Hale W."/>
            <person name="Jakkamsetti A."/>
            <person name="Pham P."/>
            <person name="Ruth R."/>
            <person name="San Lucas F."/>
            <person name="Warren J."/>
            <person name="Zhang J."/>
            <person name="Zhao Z."/>
            <person name="Zhou C."/>
            <person name="Zhu D."/>
            <person name="Lee S."/>
            <person name="Bess C."/>
            <person name="Blankenburg K."/>
            <person name="Forbes L."/>
            <person name="Fu Q."/>
            <person name="Gubbala S."/>
            <person name="Hirani K."/>
            <person name="Jayaseelan J.C."/>
            <person name="Lara F."/>
            <person name="Munidasa M."/>
            <person name="Palculict T."/>
            <person name="Patil S."/>
            <person name="Pu L.-L."/>
            <person name="Saada N."/>
            <person name="Tang L."/>
            <person name="Weissenberger G."/>
            <person name="Zhu Y."/>
            <person name="Hemphill L."/>
            <person name="Shang Y."/>
            <person name="Youmans B."/>
            <person name="Ayvaz T."/>
            <person name="Ross M."/>
            <person name="Santibanez J."/>
            <person name="Aqrawi P."/>
            <person name="Gross S."/>
            <person name="Joshi V."/>
            <person name="Fowler G."/>
            <person name="Nazareth L."/>
            <person name="Reid J."/>
            <person name="Worley K."/>
            <person name="Petrosino J."/>
            <person name="Highlander S."/>
            <person name="Gibbs R."/>
        </authorList>
    </citation>
    <scope>NUCLEOTIDE SEQUENCE [LARGE SCALE GENOMIC DNA]</scope>
    <source>
        <strain evidence="7 8">DSM 10105</strain>
    </source>
</reference>
<dbReference type="KEGG" id="pdo:PSDT_0297"/>
<feature type="transmembrane region" description="Helical" evidence="5">
    <location>
        <begin position="166"/>
        <end position="190"/>
    </location>
</feature>
<evidence type="ECO:0000256" key="5">
    <source>
        <dbReference type="SAM" id="Phobius"/>
    </source>
</evidence>
<dbReference type="GO" id="GO:0016020">
    <property type="term" value="C:membrane"/>
    <property type="evidence" value="ECO:0007669"/>
    <property type="project" value="UniProtKB-SubCell"/>
</dbReference>
<dbReference type="GO" id="GO:0140359">
    <property type="term" value="F:ABC-type transporter activity"/>
    <property type="evidence" value="ECO:0007669"/>
    <property type="project" value="InterPro"/>
</dbReference>
<feature type="transmembrane region" description="Helical" evidence="5">
    <location>
        <begin position="135"/>
        <end position="154"/>
    </location>
</feature>
<dbReference type="PANTHER" id="PTHR43229">
    <property type="entry name" value="NODULATION PROTEIN J"/>
    <property type="match status" value="1"/>
</dbReference>
<evidence type="ECO:0000256" key="2">
    <source>
        <dbReference type="ARBA" id="ARBA00022692"/>
    </source>
</evidence>
<feature type="domain" description="ABC-2 type transporter transmembrane" evidence="6">
    <location>
        <begin position="46"/>
        <end position="241"/>
    </location>
</feature>
<feature type="transmembrane region" description="Helical" evidence="5">
    <location>
        <begin position="196"/>
        <end position="215"/>
    </location>
</feature>
<dbReference type="InterPro" id="IPR013525">
    <property type="entry name" value="ABC2_TM"/>
</dbReference>
<evidence type="ECO:0000313" key="7">
    <source>
        <dbReference type="EMBL" id="EFT82692.1"/>
    </source>
</evidence>
<accession>E6K2Y8</accession>
<keyword evidence="3 5" id="KW-1133">Transmembrane helix</keyword>
<keyword evidence="2 5" id="KW-0812">Transmembrane</keyword>
<dbReference type="InterPro" id="IPR051784">
    <property type="entry name" value="Nod_factor_ABC_transporter"/>
</dbReference>
<dbReference type="PATRIC" id="fig|864564.6.peg.325"/>
<feature type="transmembrane region" description="Helical" evidence="5">
    <location>
        <begin position="52"/>
        <end position="76"/>
    </location>
</feature>
<dbReference type="EMBL" id="AEON01000002">
    <property type="protein sequence ID" value="EFT82692.1"/>
    <property type="molecule type" value="Genomic_DNA"/>
</dbReference>
<comment type="caution">
    <text evidence="7">The sequence shown here is derived from an EMBL/GenBank/DDBJ whole genome shotgun (WGS) entry which is preliminary data.</text>
</comment>